<feature type="compositionally biased region" description="Basic and acidic residues" evidence="1">
    <location>
        <begin position="113"/>
        <end position="122"/>
    </location>
</feature>
<feature type="compositionally biased region" description="Acidic residues" evidence="1">
    <location>
        <begin position="99"/>
        <end position="112"/>
    </location>
</feature>
<evidence type="ECO:0000259" key="2">
    <source>
        <dbReference type="PROSITE" id="PS50174"/>
    </source>
</evidence>
<dbReference type="Pfam" id="PF01585">
    <property type="entry name" value="G-patch"/>
    <property type="match status" value="1"/>
</dbReference>
<evidence type="ECO:0000256" key="1">
    <source>
        <dbReference type="SAM" id="MobiDB-lite"/>
    </source>
</evidence>
<feature type="region of interest" description="Disordered" evidence="1">
    <location>
        <begin position="310"/>
        <end position="398"/>
    </location>
</feature>
<organism evidence="3 4">
    <name type="scientific">Diploscapter pachys</name>
    <dbReference type="NCBI Taxonomy" id="2018661"/>
    <lineage>
        <taxon>Eukaryota</taxon>
        <taxon>Metazoa</taxon>
        <taxon>Ecdysozoa</taxon>
        <taxon>Nematoda</taxon>
        <taxon>Chromadorea</taxon>
        <taxon>Rhabditida</taxon>
        <taxon>Rhabditina</taxon>
        <taxon>Rhabditomorpha</taxon>
        <taxon>Rhabditoidea</taxon>
        <taxon>Rhabditidae</taxon>
        <taxon>Diploscapter</taxon>
    </lineage>
</organism>
<dbReference type="GO" id="GO:0045893">
    <property type="term" value="P:positive regulation of DNA-templated transcription"/>
    <property type="evidence" value="ECO:0007669"/>
    <property type="project" value="TreeGrafter"/>
</dbReference>
<evidence type="ECO:0000313" key="3">
    <source>
        <dbReference type="EMBL" id="PAV63487.1"/>
    </source>
</evidence>
<dbReference type="GO" id="GO:0039536">
    <property type="term" value="P:negative regulation of RIG-I signaling pathway"/>
    <property type="evidence" value="ECO:0007669"/>
    <property type="project" value="InterPro"/>
</dbReference>
<dbReference type="AlphaFoldDB" id="A0A2A2JP98"/>
<dbReference type="OrthoDB" id="5842926at2759"/>
<feature type="domain" description="G-patch" evidence="2">
    <location>
        <begin position="293"/>
        <end position="345"/>
    </location>
</feature>
<evidence type="ECO:0000313" key="4">
    <source>
        <dbReference type="Proteomes" id="UP000218231"/>
    </source>
</evidence>
<feature type="compositionally biased region" description="Basic and acidic residues" evidence="1">
    <location>
        <begin position="161"/>
        <end position="182"/>
    </location>
</feature>
<dbReference type="InterPro" id="IPR040341">
    <property type="entry name" value="GPATCH3"/>
</dbReference>
<feature type="region of interest" description="Disordered" evidence="1">
    <location>
        <begin position="94"/>
        <end position="182"/>
    </location>
</feature>
<gene>
    <name evidence="3" type="ORF">WR25_01441</name>
</gene>
<reference evidence="3 4" key="1">
    <citation type="journal article" date="2017" name="Curr. Biol.">
        <title>Genome architecture and evolution of a unichromosomal asexual nematode.</title>
        <authorList>
            <person name="Fradin H."/>
            <person name="Zegar C."/>
            <person name="Gutwein M."/>
            <person name="Lucas J."/>
            <person name="Kovtun M."/>
            <person name="Corcoran D."/>
            <person name="Baugh L.R."/>
            <person name="Kiontke K."/>
            <person name="Gunsalus K."/>
            <person name="Fitch D.H."/>
            <person name="Piano F."/>
        </authorList>
    </citation>
    <scope>NUCLEOTIDE SEQUENCE [LARGE SCALE GENOMIC DNA]</scope>
    <source>
        <strain evidence="3">PF1309</strain>
    </source>
</reference>
<dbReference type="STRING" id="2018661.A0A2A2JP98"/>
<feature type="compositionally biased region" description="Basic and acidic residues" evidence="1">
    <location>
        <begin position="332"/>
        <end position="348"/>
    </location>
</feature>
<feature type="compositionally biased region" description="Acidic residues" evidence="1">
    <location>
        <begin position="147"/>
        <end position="160"/>
    </location>
</feature>
<proteinExistence type="predicted"/>
<accession>A0A2A2JP98</accession>
<dbReference type="GO" id="GO:0032480">
    <property type="term" value="P:negative regulation of type I interferon production"/>
    <property type="evidence" value="ECO:0007669"/>
    <property type="project" value="InterPro"/>
</dbReference>
<protein>
    <recommendedName>
        <fullName evidence="2">G-patch domain-containing protein</fullName>
    </recommendedName>
</protein>
<dbReference type="PANTHER" id="PTHR14390:SF2">
    <property type="entry name" value="G PATCH DOMAIN-CONTAINING PROTEIN 3"/>
    <property type="match status" value="1"/>
</dbReference>
<feature type="compositionally biased region" description="Basic and acidic residues" evidence="1">
    <location>
        <begin position="386"/>
        <end position="398"/>
    </location>
</feature>
<dbReference type="PROSITE" id="PS50174">
    <property type="entry name" value="G_PATCH"/>
    <property type="match status" value="1"/>
</dbReference>
<dbReference type="SMART" id="SM00443">
    <property type="entry name" value="G_patch"/>
    <property type="match status" value="1"/>
</dbReference>
<sequence length="398" mass="45664">MSSQGMEIPNRCFVNAIKVVKTSEAASSDTLTEADIKNLIELKPPIQMPQGNVGTPSEYFHEQIRLCKLPPSVIAKLGIQSGRRIRKFEAVPFQYSGNQDEEEDYEDEPESEENSKKEETQKDNSINEEEDPLDPTSKIEAQQNYPDNDEGPDNDDDQCEEWERHEALHNDVTEQERTKERHYEEEMEIVWEKGGPGLVWYTDTNFWDETEKGTDCDWNWADDWDVDYSVYYEGKSAGELDARQAVEMREDEELRSGKIEKSVFTKKVTNSQGRGARKRRHSGSTVDDIEKHTKGIGSKLLSRMGWKAGKGLGAQEQGRVEPVAVDLEEDGQSGREKKGFGYRGEKLQRTGFQKQPKRHLIASVFDERNDKSKQSGKPLESTSEILQRRKEPETMKYR</sequence>
<comment type="caution">
    <text evidence="3">The sequence shown here is derived from an EMBL/GenBank/DDBJ whole genome shotgun (WGS) entry which is preliminary data.</text>
</comment>
<feature type="region of interest" description="Disordered" evidence="1">
    <location>
        <begin position="268"/>
        <end position="294"/>
    </location>
</feature>
<dbReference type="GO" id="GO:0003676">
    <property type="term" value="F:nucleic acid binding"/>
    <property type="evidence" value="ECO:0007669"/>
    <property type="project" value="InterPro"/>
</dbReference>
<keyword evidence="4" id="KW-1185">Reference proteome</keyword>
<dbReference type="PANTHER" id="PTHR14390">
    <property type="entry name" value="G PATCH DOMAIN CONTAINING PROTEIN 3"/>
    <property type="match status" value="1"/>
</dbReference>
<dbReference type="Proteomes" id="UP000218231">
    <property type="component" value="Unassembled WGS sequence"/>
</dbReference>
<dbReference type="EMBL" id="LIAE01010304">
    <property type="protein sequence ID" value="PAV63487.1"/>
    <property type="molecule type" value="Genomic_DNA"/>
</dbReference>
<dbReference type="InterPro" id="IPR000467">
    <property type="entry name" value="G_patch_dom"/>
</dbReference>
<name>A0A2A2JP98_9BILA</name>